<dbReference type="Proteomes" id="UP000031307">
    <property type="component" value="Unassembled WGS sequence"/>
</dbReference>
<comment type="caution">
    <text evidence="1">The sequence shown here is derived from an EMBL/GenBank/DDBJ whole genome shotgun (WGS) entry which is preliminary data.</text>
</comment>
<organism evidence="1 2">
    <name type="scientific">Parachlamydia acanthamoebae</name>
    <dbReference type="NCBI Taxonomy" id="83552"/>
    <lineage>
        <taxon>Bacteria</taxon>
        <taxon>Pseudomonadati</taxon>
        <taxon>Chlamydiota</taxon>
        <taxon>Chlamydiia</taxon>
        <taxon>Parachlamydiales</taxon>
        <taxon>Parachlamydiaceae</taxon>
        <taxon>Parachlamydia</taxon>
    </lineage>
</organism>
<evidence type="ECO:0000313" key="2">
    <source>
        <dbReference type="Proteomes" id="UP000031307"/>
    </source>
</evidence>
<dbReference type="AlphaFoldDB" id="A0A0C1ECP1"/>
<name>A0A0C1ECP1_9BACT</name>
<protein>
    <submittedName>
        <fullName evidence="1">Uncharacterized protein</fullName>
    </submittedName>
</protein>
<reference evidence="1 2" key="1">
    <citation type="journal article" date="2014" name="Mol. Biol. Evol.">
        <title>Massive expansion of Ubiquitination-related gene families within the Chlamydiae.</title>
        <authorList>
            <person name="Domman D."/>
            <person name="Collingro A."/>
            <person name="Lagkouvardos I."/>
            <person name="Gehre L."/>
            <person name="Weinmaier T."/>
            <person name="Rattei T."/>
            <person name="Subtil A."/>
            <person name="Horn M."/>
        </authorList>
    </citation>
    <scope>NUCLEOTIDE SEQUENCE [LARGE SCALE GENOMIC DNA]</scope>
    <source>
        <strain evidence="1 2">OEW1</strain>
    </source>
</reference>
<accession>A0A0C1ECP1</accession>
<proteinExistence type="predicted"/>
<dbReference type="EMBL" id="JSAM01000058">
    <property type="protein sequence ID" value="KIA77838.1"/>
    <property type="molecule type" value="Genomic_DNA"/>
</dbReference>
<evidence type="ECO:0000313" key="1">
    <source>
        <dbReference type="EMBL" id="KIA77838.1"/>
    </source>
</evidence>
<sequence length="44" mass="5228">MIISLIFAGNSLSFLKIFLQNRCQFFARWKTKFMIAAFKEEKPI</sequence>
<gene>
    <name evidence="1" type="ORF">DB43_FN00070</name>
</gene>
<dbReference type="PATRIC" id="fig|83552.4.peg.983"/>